<dbReference type="GO" id="GO:0006357">
    <property type="term" value="P:regulation of transcription by RNA polymerase II"/>
    <property type="evidence" value="ECO:0007669"/>
    <property type="project" value="InterPro"/>
</dbReference>
<evidence type="ECO:0000313" key="8">
    <source>
        <dbReference type="Proteomes" id="UP000073492"/>
    </source>
</evidence>
<dbReference type="AlphaFoldDB" id="A0A139IA10"/>
<evidence type="ECO:0000256" key="1">
    <source>
        <dbReference type="ARBA" id="ARBA00004123"/>
    </source>
</evidence>
<dbReference type="STRING" id="113226.A0A139IA10"/>
<evidence type="ECO:0000313" key="7">
    <source>
        <dbReference type="EMBL" id="KXT11469.1"/>
    </source>
</evidence>
<keyword evidence="4 6" id="KW-0804">Transcription</keyword>
<sequence length="159" mass="18134">HLTSITTSNKNIGRHRADSATMAATTLDEVDTQLKEIISNLFHLIAQAYDYQGQGTQQAMHTEIRTLLQNLQAISQSARRLPTHIPIEIIEYVEKSRNPDIYTREFVELVMKYNQQQKGRSQAFAQFRDILAERMMSGIPDPEFQDEVRTVARASGSQI</sequence>
<feature type="non-terminal residue" evidence="7">
    <location>
        <position position="1"/>
    </location>
</feature>
<organism evidence="7 8">
    <name type="scientific">Pseudocercospora musae</name>
    <dbReference type="NCBI Taxonomy" id="113226"/>
    <lineage>
        <taxon>Eukaryota</taxon>
        <taxon>Fungi</taxon>
        <taxon>Dikarya</taxon>
        <taxon>Ascomycota</taxon>
        <taxon>Pezizomycotina</taxon>
        <taxon>Dothideomycetes</taxon>
        <taxon>Dothideomycetidae</taxon>
        <taxon>Mycosphaerellales</taxon>
        <taxon>Mycosphaerellaceae</taxon>
        <taxon>Pseudocercospora</taxon>
    </lineage>
</organism>
<reference evidence="7 8" key="1">
    <citation type="submission" date="2015-07" db="EMBL/GenBank/DDBJ databases">
        <title>Comparative genomics of the Sigatoka disease complex on banana suggests a link between parallel evolutionary changes in Pseudocercospora fijiensis and Pseudocercospora eumusae and increased virulence on the banana host.</title>
        <authorList>
            <person name="Chang T.-C."/>
            <person name="Salvucci A."/>
            <person name="Crous P.W."/>
            <person name="Stergiopoulos I."/>
        </authorList>
    </citation>
    <scope>NUCLEOTIDE SEQUENCE [LARGE SCALE GENOMIC DNA]</scope>
    <source>
        <strain evidence="7 8">CBS 116634</strain>
    </source>
</reference>
<comment type="subunit">
    <text evidence="6">Component of the Mediator complex.</text>
</comment>
<keyword evidence="6" id="KW-0010">Activator</keyword>
<evidence type="ECO:0000256" key="5">
    <source>
        <dbReference type="ARBA" id="ARBA00023242"/>
    </source>
</evidence>
<evidence type="ECO:0000256" key="6">
    <source>
        <dbReference type="RuleBase" id="RU364146"/>
    </source>
</evidence>
<comment type="similarity">
    <text evidence="2 6">Belongs to the Mediator complex subunit 10 family.</text>
</comment>
<comment type="caution">
    <text evidence="7">The sequence shown here is derived from an EMBL/GenBank/DDBJ whole genome shotgun (WGS) entry which is preliminary data.</text>
</comment>
<gene>
    <name evidence="6" type="primary">MED10</name>
    <name evidence="7" type="ORF">AC579_2404</name>
</gene>
<dbReference type="Proteomes" id="UP000073492">
    <property type="component" value="Unassembled WGS sequence"/>
</dbReference>
<comment type="subcellular location">
    <subcellularLocation>
        <location evidence="1 6">Nucleus</location>
    </subcellularLocation>
</comment>
<dbReference type="EMBL" id="LFZO01000197">
    <property type="protein sequence ID" value="KXT11469.1"/>
    <property type="molecule type" value="Genomic_DNA"/>
</dbReference>
<evidence type="ECO:0000256" key="2">
    <source>
        <dbReference type="ARBA" id="ARBA00005389"/>
    </source>
</evidence>
<dbReference type="Pfam" id="PF09748">
    <property type="entry name" value="Med10"/>
    <property type="match status" value="1"/>
</dbReference>
<protein>
    <recommendedName>
        <fullName evidence="6">Mediator of RNA polymerase II transcription subunit 10</fullName>
    </recommendedName>
    <alternativeName>
        <fullName evidence="6">Mediator complex subunit 10</fullName>
    </alternativeName>
</protein>
<keyword evidence="8" id="KW-1185">Reference proteome</keyword>
<evidence type="ECO:0000256" key="4">
    <source>
        <dbReference type="ARBA" id="ARBA00023163"/>
    </source>
</evidence>
<accession>A0A139IA10</accession>
<proteinExistence type="inferred from homology"/>
<dbReference type="OrthoDB" id="3918840at2759"/>
<dbReference type="GO" id="GO:0016592">
    <property type="term" value="C:mediator complex"/>
    <property type="evidence" value="ECO:0007669"/>
    <property type="project" value="InterPro"/>
</dbReference>
<keyword evidence="5 6" id="KW-0539">Nucleus</keyword>
<name>A0A139IA10_9PEZI</name>
<dbReference type="InterPro" id="IPR019145">
    <property type="entry name" value="Mediator_Med10"/>
</dbReference>
<dbReference type="GO" id="GO:0003712">
    <property type="term" value="F:transcription coregulator activity"/>
    <property type="evidence" value="ECO:0007669"/>
    <property type="project" value="InterPro"/>
</dbReference>
<evidence type="ECO:0000256" key="3">
    <source>
        <dbReference type="ARBA" id="ARBA00023015"/>
    </source>
</evidence>
<comment type="function">
    <text evidence="6">Component of the Mediator complex, a coactivator involved in the regulated transcription of nearly all RNA polymerase II-dependent genes. Mediator functions as a bridge to convey information from gene-specific regulatory proteins to the basal RNA polymerase II transcription machinery. Mediator is recruited to promoters by direct interactions with regulatory proteins and serves as a scaffold for the assembly of a functional preinitiation complex with RNA polymerase II and the general transcription factors.</text>
</comment>
<keyword evidence="3 6" id="KW-0805">Transcription regulation</keyword>